<dbReference type="PANTHER" id="PTHR43240">
    <property type="entry name" value="1,4-DIHYDROXY-2-NAPHTHOYL-COA THIOESTERASE 1"/>
    <property type="match status" value="1"/>
</dbReference>
<dbReference type="InterPro" id="IPR006683">
    <property type="entry name" value="Thioestr_dom"/>
</dbReference>
<dbReference type="CDD" id="cd03443">
    <property type="entry name" value="PaaI_thioesterase"/>
    <property type="match status" value="1"/>
</dbReference>
<gene>
    <name evidence="2" type="ORF">NJD11_07005</name>
</gene>
<dbReference type="Proteomes" id="UP001272940">
    <property type="component" value="Unassembled WGS sequence"/>
</dbReference>
<dbReference type="Pfam" id="PF03061">
    <property type="entry name" value="4HBT"/>
    <property type="match status" value="1"/>
</dbReference>
<organism evidence="2 3">
    <name type="scientific">Brevundimonas vesicularis</name>
    <name type="common">Pseudomonas vesicularis</name>
    <dbReference type="NCBI Taxonomy" id="41276"/>
    <lineage>
        <taxon>Bacteria</taxon>
        <taxon>Pseudomonadati</taxon>
        <taxon>Pseudomonadota</taxon>
        <taxon>Alphaproteobacteria</taxon>
        <taxon>Caulobacterales</taxon>
        <taxon>Caulobacteraceae</taxon>
        <taxon>Brevundimonas</taxon>
    </lineage>
</organism>
<evidence type="ECO:0000259" key="1">
    <source>
        <dbReference type="Pfam" id="PF03061"/>
    </source>
</evidence>
<dbReference type="SUPFAM" id="SSF54637">
    <property type="entry name" value="Thioesterase/thiol ester dehydrase-isomerase"/>
    <property type="match status" value="1"/>
</dbReference>
<dbReference type="InterPro" id="IPR029069">
    <property type="entry name" value="HotDog_dom_sf"/>
</dbReference>
<sequence length="166" mass="17750">MTPKIGATGSVRTMHESFLTTILPQLAAGAAHTGALGFTFDGLHDGEPRIRVPWREDLVGDPDSGVFAGGLVTTLLDHIGGLAVWTAMDAFQPIATLDLRVDYMRAARPRQDLLAQGLCYRLTPSIAFVRAWAFEDDPADPVAAAQAAYILNQTRERAPHAKGAAA</sequence>
<feature type="domain" description="Thioesterase" evidence="1">
    <location>
        <begin position="65"/>
        <end position="137"/>
    </location>
</feature>
<evidence type="ECO:0000313" key="3">
    <source>
        <dbReference type="Proteomes" id="UP001272940"/>
    </source>
</evidence>
<comment type="caution">
    <text evidence="2">The sequence shown here is derived from an EMBL/GenBank/DDBJ whole genome shotgun (WGS) entry which is preliminary data.</text>
</comment>
<dbReference type="RefSeq" id="WP_235551321.1">
    <property type="nucleotide sequence ID" value="NZ_JAMYEC010000003.1"/>
</dbReference>
<accession>A0ABU4KPG8</accession>
<keyword evidence="3" id="KW-1185">Reference proteome</keyword>
<name>A0ABU4KPG8_BREVE</name>
<proteinExistence type="predicted"/>
<reference evidence="2 3" key="1">
    <citation type="journal article" date="2023" name="FEMS Microbes">
        <title>Whole genomes of deep-sea sponge-associated bacteria exhibit high novel natural product potential.</title>
        <authorList>
            <person name="Hesketh-Best P.J."/>
            <person name="January G.G."/>
            <person name="Koch M.J."/>
            <person name="Warburton P.J."/>
            <person name="Howell K.L."/>
            <person name="Upton M."/>
        </authorList>
    </citation>
    <scope>NUCLEOTIDE SEQUENCE [LARGE SCALE GENOMIC DNA]</scope>
    <source>
        <strain evidence="2 3">PC206-O</strain>
    </source>
</reference>
<dbReference type="EMBL" id="JAMYEC010000003">
    <property type="protein sequence ID" value="MDX2334687.1"/>
    <property type="molecule type" value="Genomic_DNA"/>
</dbReference>
<dbReference type="PANTHER" id="PTHR43240:SF7">
    <property type="entry name" value="BLR7284 PROTEIN"/>
    <property type="match status" value="1"/>
</dbReference>
<evidence type="ECO:0000313" key="2">
    <source>
        <dbReference type="EMBL" id="MDX2334687.1"/>
    </source>
</evidence>
<protein>
    <submittedName>
        <fullName evidence="2">PaaI family thioesterase</fullName>
    </submittedName>
</protein>
<dbReference type="Gene3D" id="3.10.129.10">
    <property type="entry name" value="Hotdog Thioesterase"/>
    <property type="match status" value="1"/>
</dbReference>